<keyword evidence="6 7" id="KW-0143">Chaperone</keyword>
<feature type="chain" id="PRO_5002332536" evidence="8">
    <location>
        <begin position="30"/>
        <end position="252"/>
    </location>
</feature>
<dbReference type="PROSITE" id="PS00635">
    <property type="entry name" value="PILI_CHAPERONE"/>
    <property type="match status" value="1"/>
</dbReference>
<evidence type="ECO:0000256" key="6">
    <source>
        <dbReference type="ARBA" id="ARBA00023186"/>
    </source>
</evidence>
<keyword evidence="5" id="KW-0574">Periplasm</keyword>
<evidence type="ECO:0000256" key="7">
    <source>
        <dbReference type="RuleBase" id="RU003918"/>
    </source>
</evidence>
<reference evidence="11 12" key="1">
    <citation type="submission" date="2015-02" db="EMBL/GenBank/DDBJ databases">
        <title>Whole genome shotgun sequencing of cultured foodborne pathogen.</title>
        <authorList>
            <person name="Timme R."/>
            <person name="Allard M.W."/>
            <person name="Strain E."/>
            <person name="Evans P.S."/>
            <person name="Brown E."/>
        </authorList>
    </citation>
    <scope>NUCLEOTIDE SEQUENCE [LARGE SCALE GENOMIC DNA]</scope>
    <source>
        <strain evidence="11 12">GCSL-TSO-24</strain>
    </source>
</reference>
<dbReference type="Pfam" id="PF00345">
    <property type="entry name" value="PapD_N"/>
    <property type="match status" value="1"/>
</dbReference>
<keyword evidence="4 8" id="KW-0732">Signal</keyword>
<dbReference type="Gene3D" id="2.60.40.10">
    <property type="entry name" value="Immunoglobulins"/>
    <property type="match status" value="2"/>
</dbReference>
<dbReference type="Pfam" id="PF02753">
    <property type="entry name" value="PapD_C"/>
    <property type="match status" value="1"/>
</dbReference>
<evidence type="ECO:0000313" key="12">
    <source>
        <dbReference type="Proteomes" id="UP000032582"/>
    </source>
</evidence>
<dbReference type="GO" id="GO:0071555">
    <property type="term" value="P:cell wall organization"/>
    <property type="evidence" value="ECO:0007669"/>
    <property type="project" value="InterPro"/>
</dbReference>
<evidence type="ECO:0000259" key="9">
    <source>
        <dbReference type="Pfam" id="PF00345"/>
    </source>
</evidence>
<dbReference type="Proteomes" id="UP000032582">
    <property type="component" value="Unassembled WGS sequence"/>
</dbReference>
<dbReference type="InterPro" id="IPR016148">
    <property type="entry name" value="Pili_assmbl_chaperone_C"/>
</dbReference>
<name>A0A0D8L952_MORMO</name>
<dbReference type="GO" id="GO:0030288">
    <property type="term" value="C:outer membrane-bounded periplasmic space"/>
    <property type="evidence" value="ECO:0007669"/>
    <property type="project" value="InterPro"/>
</dbReference>
<accession>A0A0D8L952</accession>
<dbReference type="SUPFAM" id="SSF49584">
    <property type="entry name" value="Periplasmic chaperone C-domain"/>
    <property type="match status" value="1"/>
</dbReference>
<dbReference type="InterPro" id="IPR008962">
    <property type="entry name" value="PapD-like_sf"/>
</dbReference>
<comment type="subcellular location">
    <subcellularLocation>
        <location evidence="1 7">Periplasm</location>
    </subcellularLocation>
</comment>
<dbReference type="InterPro" id="IPR013783">
    <property type="entry name" value="Ig-like_fold"/>
</dbReference>
<organism evidence="11 12">
    <name type="scientific">Morganella morganii</name>
    <name type="common">Proteus morganii</name>
    <dbReference type="NCBI Taxonomy" id="582"/>
    <lineage>
        <taxon>Bacteria</taxon>
        <taxon>Pseudomonadati</taxon>
        <taxon>Pseudomonadota</taxon>
        <taxon>Gammaproteobacteria</taxon>
        <taxon>Enterobacterales</taxon>
        <taxon>Morganellaceae</taxon>
        <taxon>Morganella</taxon>
    </lineage>
</organism>
<feature type="domain" description="Pili assembly chaperone C-terminal" evidence="10">
    <location>
        <begin position="172"/>
        <end position="232"/>
    </location>
</feature>
<evidence type="ECO:0000256" key="4">
    <source>
        <dbReference type="ARBA" id="ARBA00022729"/>
    </source>
</evidence>
<dbReference type="PANTHER" id="PTHR30251">
    <property type="entry name" value="PILUS ASSEMBLY CHAPERONE"/>
    <property type="match status" value="1"/>
</dbReference>
<proteinExistence type="inferred from homology"/>
<dbReference type="InterPro" id="IPR050643">
    <property type="entry name" value="Periplasmic_pilus_chap"/>
</dbReference>
<dbReference type="PRINTS" id="PR00969">
    <property type="entry name" value="CHAPERONPILI"/>
</dbReference>
<dbReference type="InterPro" id="IPR036316">
    <property type="entry name" value="Pili_assmbl_chap_C_dom_sf"/>
</dbReference>
<evidence type="ECO:0000259" key="10">
    <source>
        <dbReference type="Pfam" id="PF02753"/>
    </source>
</evidence>
<dbReference type="PATRIC" id="fig|582.24.peg.1660"/>
<evidence type="ECO:0000256" key="8">
    <source>
        <dbReference type="SAM" id="SignalP"/>
    </source>
</evidence>
<gene>
    <name evidence="11" type="ORF">UA45_05460</name>
</gene>
<evidence type="ECO:0000256" key="2">
    <source>
        <dbReference type="ARBA" id="ARBA00007399"/>
    </source>
</evidence>
<dbReference type="InterPro" id="IPR018046">
    <property type="entry name" value="Pili_assmbl_chaperone_CS"/>
</dbReference>
<comment type="similarity">
    <text evidence="2 7">Belongs to the periplasmic pilus chaperone family.</text>
</comment>
<evidence type="ECO:0000313" key="11">
    <source>
        <dbReference type="EMBL" id="KJF78510.1"/>
    </source>
</evidence>
<dbReference type="InterPro" id="IPR001829">
    <property type="entry name" value="Pili_assmbl_chaperone_bac"/>
</dbReference>
<comment type="caution">
    <text evidence="11">The sequence shown here is derived from an EMBL/GenBank/DDBJ whole genome shotgun (WGS) entry which is preliminary data.</text>
</comment>
<protein>
    <submittedName>
        <fullName evidence="11">Molecular chaperone</fullName>
    </submittedName>
</protein>
<dbReference type="PANTHER" id="PTHR30251:SF6">
    <property type="entry name" value="FIMBRIAL CHAPERONE YFCS-RELATED"/>
    <property type="match status" value="1"/>
</dbReference>
<feature type="domain" description="Pili assembly chaperone N-terminal" evidence="9">
    <location>
        <begin position="31"/>
        <end position="148"/>
    </location>
</feature>
<dbReference type="InterPro" id="IPR016147">
    <property type="entry name" value="Pili_assmbl_chaperone_N"/>
</dbReference>
<dbReference type="AlphaFoldDB" id="A0A0D8L952"/>
<feature type="signal peptide" evidence="8">
    <location>
        <begin position="1"/>
        <end position="29"/>
    </location>
</feature>
<evidence type="ECO:0000256" key="3">
    <source>
        <dbReference type="ARBA" id="ARBA00022558"/>
    </source>
</evidence>
<evidence type="ECO:0000256" key="5">
    <source>
        <dbReference type="ARBA" id="ARBA00022764"/>
    </source>
</evidence>
<evidence type="ECO:0000256" key="1">
    <source>
        <dbReference type="ARBA" id="ARBA00004418"/>
    </source>
</evidence>
<sequence length="252" mass="27310">MKNQYHRFTSRCLPALTLAAILAAPAGHAAIALDRTRVILNGSERAESVEISNQNKELPYLAQAWIEDAQGNKIKDPLVALPPIQRVEAGEKSQVKIQPTAGMKMLAQDKESLYYFNLREIPPKTDKANTLQIALQTRIKLFYRPAGLVAAQNAAPWQENITLTRQGNTYTVNNPTPYYVTISSASAAYKGKDISGFNALMIAPNSSEVLGGSAASLGSAPVLGYINDYGGRPKMIFACQGNTCRVSEVKPG</sequence>
<dbReference type="EMBL" id="JZSH01000040">
    <property type="protein sequence ID" value="KJF78510.1"/>
    <property type="molecule type" value="Genomic_DNA"/>
</dbReference>
<dbReference type="SUPFAM" id="SSF49354">
    <property type="entry name" value="PapD-like"/>
    <property type="match status" value="1"/>
</dbReference>
<keyword evidence="3" id="KW-1029">Fimbrium biogenesis</keyword>
<dbReference type="FunFam" id="2.60.40.10:FF:000458">
    <property type="entry name" value="Molecular chaperone FimC"/>
    <property type="match status" value="1"/>
</dbReference>